<accession>A0ABU3CIX5</accession>
<proteinExistence type="predicted"/>
<dbReference type="EMBL" id="JAVRHO010000007">
    <property type="protein sequence ID" value="MDT0646299.1"/>
    <property type="molecule type" value="Genomic_DNA"/>
</dbReference>
<dbReference type="RefSeq" id="WP_311494474.1">
    <property type="nucleotide sequence ID" value="NZ_JAVRHO010000007.1"/>
</dbReference>
<sequence>MNTGKYIFAQLLHFINRYEFEKCVSKYDGNHGTRKFNCWNQFIQLFFGQLTARNSLRDICTCLKAYQNKRYHLGIRKRVNQSSISRANERTYRPI</sequence>
<reference evidence="2 3" key="1">
    <citation type="submission" date="2023-09" db="EMBL/GenBank/DDBJ databases">
        <authorList>
            <person name="Rey-Velasco X."/>
        </authorList>
    </citation>
    <scope>NUCLEOTIDE SEQUENCE [LARGE SCALE GENOMIC DNA]</scope>
    <source>
        <strain evidence="2 3">F260</strain>
    </source>
</reference>
<evidence type="ECO:0000313" key="3">
    <source>
        <dbReference type="Proteomes" id="UP001245285"/>
    </source>
</evidence>
<protein>
    <submittedName>
        <fullName evidence="2">DUF4372 domain-containing protein</fullName>
    </submittedName>
</protein>
<dbReference type="InterPro" id="IPR025399">
    <property type="entry name" value="DUF4372"/>
</dbReference>
<organism evidence="2 3">
    <name type="scientific">Autumnicola lenta</name>
    <dbReference type="NCBI Taxonomy" id="3075593"/>
    <lineage>
        <taxon>Bacteria</taxon>
        <taxon>Pseudomonadati</taxon>
        <taxon>Bacteroidota</taxon>
        <taxon>Flavobacteriia</taxon>
        <taxon>Flavobacteriales</taxon>
        <taxon>Flavobacteriaceae</taxon>
        <taxon>Autumnicola</taxon>
    </lineage>
</organism>
<dbReference type="Pfam" id="PF14294">
    <property type="entry name" value="DUF4372"/>
    <property type="match status" value="1"/>
</dbReference>
<evidence type="ECO:0000313" key="2">
    <source>
        <dbReference type="EMBL" id="MDT0646299.1"/>
    </source>
</evidence>
<comment type="caution">
    <text evidence="2">The sequence shown here is derived from an EMBL/GenBank/DDBJ whole genome shotgun (WGS) entry which is preliminary data.</text>
</comment>
<name>A0ABU3CIX5_9FLAO</name>
<keyword evidence="3" id="KW-1185">Reference proteome</keyword>
<evidence type="ECO:0000259" key="1">
    <source>
        <dbReference type="Pfam" id="PF14294"/>
    </source>
</evidence>
<gene>
    <name evidence="2" type="ORF">RM545_06320</name>
</gene>
<dbReference type="Proteomes" id="UP001245285">
    <property type="component" value="Unassembled WGS sequence"/>
</dbReference>
<feature type="domain" description="DUF4372" evidence="1">
    <location>
        <begin position="4"/>
        <end position="76"/>
    </location>
</feature>